<dbReference type="PANTHER" id="PTHR48100">
    <property type="entry name" value="BROAD-SPECIFICITY PHOSPHATASE YOR283W-RELATED"/>
    <property type="match status" value="1"/>
</dbReference>
<feature type="region of interest" description="Disordered" evidence="1">
    <location>
        <begin position="201"/>
        <end position="226"/>
    </location>
</feature>
<dbReference type="SMART" id="SM00855">
    <property type="entry name" value="PGAM"/>
    <property type="match status" value="1"/>
</dbReference>
<evidence type="ECO:0000256" key="1">
    <source>
        <dbReference type="SAM" id="MobiDB-lite"/>
    </source>
</evidence>
<dbReference type="InterPro" id="IPR013078">
    <property type="entry name" value="His_Pase_superF_clade-1"/>
</dbReference>
<reference evidence="2 3" key="1">
    <citation type="submission" date="2012-08" db="EMBL/GenBank/DDBJ databases">
        <title>Whole genome shotgun sequence of Kineosphaera limosa NBRC 100340.</title>
        <authorList>
            <person name="Yoshida I."/>
            <person name="Isaki S."/>
            <person name="Hosoyama A."/>
            <person name="Tsuchikane K."/>
            <person name="Katsumata H."/>
            <person name="Ando Y."/>
            <person name="Ohji S."/>
            <person name="Hamada M."/>
            <person name="Tamura T."/>
            <person name="Yamazoe A."/>
            <person name="Yamazaki S."/>
            <person name="Fujita N."/>
        </authorList>
    </citation>
    <scope>NUCLEOTIDE SEQUENCE [LARGE SCALE GENOMIC DNA]</scope>
    <source>
        <strain evidence="2 3">NBRC 100340</strain>
    </source>
</reference>
<sequence length="226" mass="23980">MRLLLVRHGQTSSNIGHHLDTAEPGADLTDFGRAQAQAIPAALAGESIAAIYVSNLVRTQQTAAPLAQALGLEPLIRPGVREIGAGDLEMANDRPSLEAYVGQVFGWESDLDARMPGAETGREVLGRFDEVVAEAFGQVGEGTAVIVSHGAMIRMWVAGRSDNIDLTYAAEHPLENTALVALHGTPEEGWTVDLWTHTALGGPELTDTRHTGPGGESDEDPSESRE</sequence>
<dbReference type="Proteomes" id="UP000008366">
    <property type="component" value="Unassembled WGS sequence"/>
</dbReference>
<dbReference type="RefSeq" id="WP_006592409.1">
    <property type="nucleotide sequence ID" value="NZ_BAHD01000028.1"/>
</dbReference>
<dbReference type="EMBL" id="BAHD01000028">
    <property type="protein sequence ID" value="GAB95877.1"/>
    <property type="molecule type" value="Genomic_DNA"/>
</dbReference>
<dbReference type="OrthoDB" id="9793115at2"/>
<feature type="compositionally biased region" description="Acidic residues" evidence="1">
    <location>
        <begin position="216"/>
        <end position="226"/>
    </location>
</feature>
<evidence type="ECO:0000313" key="3">
    <source>
        <dbReference type="Proteomes" id="UP000008366"/>
    </source>
</evidence>
<dbReference type="CDD" id="cd07067">
    <property type="entry name" value="HP_PGM_like"/>
    <property type="match status" value="1"/>
</dbReference>
<dbReference type="Gene3D" id="3.40.50.1240">
    <property type="entry name" value="Phosphoglycerate mutase-like"/>
    <property type="match status" value="1"/>
</dbReference>
<dbReference type="Pfam" id="PF00300">
    <property type="entry name" value="His_Phos_1"/>
    <property type="match status" value="1"/>
</dbReference>
<keyword evidence="3" id="KW-1185">Reference proteome</keyword>
<name>K6WUW7_9MICO</name>
<gene>
    <name evidence="2" type="ORF">KILIM_028_00310</name>
</gene>
<organism evidence="2 3">
    <name type="scientific">Kineosphaera limosa NBRC 100340</name>
    <dbReference type="NCBI Taxonomy" id="1184609"/>
    <lineage>
        <taxon>Bacteria</taxon>
        <taxon>Bacillati</taxon>
        <taxon>Actinomycetota</taxon>
        <taxon>Actinomycetes</taxon>
        <taxon>Micrococcales</taxon>
        <taxon>Dermatophilaceae</taxon>
        <taxon>Kineosphaera</taxon>
    </lineage>
</organism>
<proteinExistence type="predicted"/>
<accession>K6WUW7</accession>
<evidence type="ECO:0008006" key="4">
    <source>
        <dbReference type="Google" id="ProtNLM"/>
    </source>
</evidence>
<dbReference type="InterPro" id="IPR050275">
    <property type="entry name" value="PGM_Phosphatase"/>
</dbReference>
<protein>
    <recommendedName>
        <fullName evidence="4">Phosphoglycerate mutase family protein</fullName>
    </recommendedName>
</protein>
<dbReference type="STRING" id="1184609.KILIM_028_00310"/>
<dbReference type="eggNOG" id="COG0406">
    <property type="taxonomic scope" value="Bacteria"/>
</dbReference>
<dbReference type="SUPFAM" id="SSF53254">
    <property type="entry name" value="Phosphoglycerate mutase-like"/>
    <property type="match status" value="1"/>
</dbReference>
<dbReference type="InterPro" id="IPR029033">
    <property type="entry name" value="His_PPase_superfam"/>
</dbReference>
<dbReference type="GO" id="GO:0016791">
    <property type="term" value="F:phosphatase activity"/>
    <property type="evidence" value="ECO:0007669"/>
    <property type="project" value="TreeGrafter"/>
</dbReference>
<dbReference type="AlphaFoldDB" id="K6WUW7"/>
<dbReference type="PROSITE" id="PS00175">
    <property type="entry name" value="PG_MUTASE"/>
    <property type="match status" value="1"/>
</dbReference>
<comment type="caution">
    <text evidence="2">The sequence shown here is derived from an EMBL/GenBank/DDBJ whole genome shotgun (WGS) entry which is preliminary data.</text>
</comment>
<dbReference type="PANTHER" id="PTHR48100:SF58">
    <property type="entry name" value="PE-PGRS FAMILY PROTEIN PE_PGRS11"/>
    <property type="match status" value="1"/>
</dbReference>
<evidence type="ECO:0000313" key="2">
    <source>
        <dbReference type="EMBL" id="GAB95877.1"/>
    </source>
</evidence>
<dbReference type="InterPro" id="IPR001345">
    <property type="entry name" value="PG/BPGM_mutase_AS"/>
</dbReference>
<dbReference type="GO" id="GO:0005737">
    <property type="term" value="C:cytoplasm"/>
    <property type="evidence" value="ECO:0007669"/>
    <property type="project" value="TreeGrafter"/>
</dbReference>